<evidence type="ECO:0000256" key="1">
    <source>
        <dbReference type="ARBA" id="ARBA00004613"/>
    </source>
</evidence>
<dbReference type="PANTHER" id="PTHR22799">
    <property type="entry name" value="TETRANECTIN-RELATED"/>
    <property type="match status" value="1"/>
</dbReference>
<comment type="subcellular location">
    <subcellularLocation>
        <location evidence="1">Secreted</location>
    </subcellularLocation>
</comment>
<dbReference type="Proteomes" id="UP001164746">
    <property type="component" value="Chromosome 9"/>
</dbReference>
<proteinExistence type="predicted"/>
<dbReference type="InterPro" id="IPR016186">
    <property type="entry name" value="C-type_lectin-like/link_sf"/>
</dbReference>
<evidence type="ECO:0000259" key="5">
    <source>
        <dbReference type="PROSITE" id="PS50041"/>
    </source>
</evidence>
<organism evidence="6 7">
    <name type="scientific">Mya arenaria</name>
    <name type="common">Soft-shell clam</name>
    <dbReference type="NCBI Taxonomy" id="6604"/>
    <lineage>
        <taxon>Eukaryota</taxon>
        <taxon>Metazoa</taxon>
        <taxon>Spiralia</taxon>
        <taxon>Lophotrochozoa</taxon>
        <taxon>Mollusca</taxon>
        <taxon>Bivalvia</taxon>
        <taxon>Autobranchia</taxon>
        <taxon>Heteroconchia</taxon>
        <taxon>Euheterodonta</taxon>
        <taxon>Imparidentia</taxon>
        <taxon>Neoheterodontei</taxon>
        <taxon>Myida</taxon>
        <taxon>Myoidea</taxon>
        <taxon>Myidae</taxon>
        <taxon>Mya</taxon>
    </lineage>
</organism>
<feature type="domain" description="C-type lectin" evidence="5">
    <location>
        <begin position="416"/>
        <end position="535"/>
    </location>
</feature>
<keyword evidence="2" id="KW-0964">Secreted</keyword>
<keyword evidence="3" id="KW-0732">Signal</keyword>
<dbReference type="InterPro" id="IPR016187">
    <property type="entry name" value="CTDL_fold"/>
</dbReference>
<keyword evidence="4" id="KW-0430">Lectin</keyword>
<keyword evidence="7" id="KW-1185">Reference proteome</keyword>
<feature type="non-terminal residue" evidence="6">
    <location>
        <position position="542"/>
    </location>
</feature>
<protein>
    <submittedName>
        <fullName evidence="6">LECE-like protein</fullName>
    </submittedName>
</protein>
<evidence type="ECO:0000313" key="7">
    <source>
        <dbReference type="Proteomes" id="UP001164746"/>
    </source>
</evidence>
<name>A0ABY7F452_MYAAR</name>
<accession>A0ABY7F452</accession>
<sequence>MDAATSIQPLISGFIWMQQATACLSYGCSNHHHAVGSCVLSTLFTVNGHCYEAVTAIHSWRVAESYCVHNGGHLAYISSKGQQDAIYQVVKDHIGQNVWIGLNDLDNEGSYRWISDSVAVTTLSATIQTTPETTRLATTIPAIVTYGCTTVYPNYGYTEAGTLFTINNTCYELNANLHTWRTANSMCNIKGGSLAYIDNRLVQDAMYNVLKSNFNKNVWIGLNDLQYEGYFSWVSGESIFFENFFTIFILANFMRNKNLDLSIAVEDCRKKHNISNFYVSFIRKKLFTKVKADLNSARLFGQLYIDARPFPGNTPVHVCTRKSKYELEWKPIGEKLSYTLWHNGYVGYNDGEDCVVMMASTPEGGHLKYQTTSTTRPTTAIPDIPIGSMFSDGSTRLCPSSVRSFSDQYRTVLAQHGHSCYELLNTGVTWSYAETLCENGGGHLVQISGQQEETYIQQFLLRHGSPDVWIGLNDRQSEGHMHWTSGEPVNYLHWIRGHEDNIVGRYDEDCVVMFPQRGGHWDDVPCGWQNGMVEKHVGICEY</sequence>
<dbReference type="CDD" id="cd00037">
    <property type="entry name" value="CLECT"/>
    <property type="match status" value="3"/>
</dbReference>
<evidence type="ECO:0000256" key="3">
    <source>
        <dbReference type="ARBA" id="ARBA00022729"/>
    </source>
</evidence>
<dbReference type="SUPFAM" id="SSF56436">
    <property type="entry name" value="C-type lectin-like"/>
    <property type="match status" value="3"/>
</dbReference>
<dbReference type="EMBL" id="CP111020">
    <property type="protein sequence ID" value="WAR15591.1"/>
    <property type="molecule type" value="Genomic_DNA"/>
</dbReference>
<evidence type="ECO:0000313" key="6">
    <source>
        <dbReference type="EMBL" id="WAR15591.1"/>
    </source>
</evidence>
<dbReference type="InterPro" id="IPR051663">
    <property type="entry name" value="CLec_Tetranectin-domain"/>
</dbReference>
<dbReference type="InterPro" id="IPR001304">
    <property type="entry name" value="C-type_lectin-like"/>
</dbReference>
<dbReference type="SMART" id="SM00034">
    <property type="entry name" value="CLECT"/>
    <property type="match status" value="3"/>
</dbReference>
<dbReference type="Gene3D" id="3.10.100.10">
    <property type="entry name" value="Mannose-Binding Protein A, subunit A"/>
    <property type="match status" value="3"/>
</dbReference>
<reference evidence="6" key="1">
    <citation type="submission" date="2022-11" db="EMBL/GenBank/DDBJ databases">
        <title>Centuries of genome instability and evolution in soft-shell clam transmissible cancer (bioRxiv).</title>
        <authorList>
            <person name="Hart S.F.M."/>
            <person name="Yonemitsu M.A."/>
            <person name="Giersch R.M."/>
            <person name="Beal B.F."/>
            <person name="Arriagada G."/>
            <person name="Davis B.W."/>
            <person name="Ostrander E.A."/>
            <person name="Goff S.P."/>
            <person name="Metzger M.J."/>
        </authorList>
    </citation>
    <scope>NUCLEOTIDE SEQUENCE</scope>
    <source>
        <strain evidence="6">MELC-2E11</strain>
        <tissue evidence="6">Siphon/mantle</tissue>
    </source>
</reference>
<dbReference type="PANTHER" id="PTHR22799:SF1">
    <property type="entry name" value="C-TYPE LECTIN DOMAIN FAMILY 11 MEMBER A"/>
    <property type="match status" value="1"/>
</dbReference>
<evidence type="ECO:0000256" key="2">
    <source>
        <dbReference type="ARBA" id="ARBA00022525"/>
    </source>
</evidence>
<dbReference type="PROSITE" id="PS50041">
    <property type="entry name" value="C_TYPE_LECTIN_2"/>
    <property type="match status" value="3"/>
</dbReference>
<feature type="domain" description="C-type lectin" evidence="5">
    <location>
        <begin position="46"/>
        <end position="171"/>
    </location>
</feature>
<feature type="domain" description="C-type lectin" evidence="5">
    <location>
        <begin position="166"/>
        <end position="268"/>
    </location>
</feature>
<evidence type="ECO:0000256" key="4">
    <source>
        <dbReference type="ARBA" id="ARBA00022734"/>
    </source>
</evidence>
<dbReference type="Pfam" id="PF00059">
    <property type="entry name" value="Lectin_C"/>
    <property type="match status" value="3"/>
</dbReference>
<gene>
    <name evidence="6" type="ORF">MAR_005696</name>
</gene>